<protein>
    <submittedName>
        <fullName evidence="6">L-alanine-DL-glutamate epimerase</fullName>
    </submittedName>
</protein>
<comment type="cofactor">
    <cofactor evidence="1">
        <name>Mg(2+)</name>
        <dbReference type="ChEBI" id="CHEBI:18420"/>
    </cofactor>
</comment>
<dbReference type="PANTHER" id="PTHR13794:SF58">
    <property type="entry name" value="MITOCHONDRIAL ENOLASE SUPERFAMILY MEMBER 1"/>
    <property type="match status" value="1"/>
</dbReference>
<dbReference type="InterPro" id="IPR013342">
    <property type="entry name" value="Mandelate_racemase_C"/>
</dbReference>
<dbReference type="InterPro" id="IPR013341">
    <property type="entry name" value="Mandelate_racemase_N_dom"/>
</dbReference>
<evidence type="ECO:0000256" key="3">
    <source>
        <dbReference type="ARBA" id="ARBA00022842"/>
    </source>
</evidence>
<dbReference type="SMART" id="SM00922">
    <property type="entry name" value="MR_MLE"/>
    <property type="match status" value="1"/>
</dbReference>
<gene>
    <name evidence="6" type="ORF">SAMN05216251_110137</name>
</gene>
<evidence type="ECO:0000259" key="5">
    <source>
        <dbReference type="SMART" id="SM00922"/>
    </source>
</evidence>
<keyword evidence="7" id="KW-1185">Reference proteome</keyword>
<dbReference type="STRING" id="380248.SAMN05216251_110137"/>
<sequence>MSDAPNVAGAVPGVIPETPATAPTRPPGTHGPGPRIEWIDVVPVRAPLIGDFRGSYYHMTHRATLVIRVHTDQGIVGEAYVGDEDATAHEIRSVLLDEIAPRVVGMEVLETEKCWQAAYPATFDILRDRRIGLVALAGLDTAVWDAAGKFLGQPLWRLWGGARARVPMTAIGGYYGEPLGPIEEEITYYREVLGLAGMKFKVGGRSPEVDAARVRAARAAAGSDFVLCIDANQGYTVPDAVDLARRLEDQDIRWFEEPVMWHNDRRSLRDVRYLGGIPVCAGQSELSASGCRDLMETGSVDVCNFDASWSGGPTAWRRVAAIASSYDVQMGHHEEPQVSTHLLASVPHGTFAECFHPSRDPFWWNLVTNRGDLVDGEIVLTDRPGLGWELDWDYIDKHRIDK</sequence>
<keyword evidence="2" id="KW-0479">Metal-binding</keyword>
<evidence type="ECO:0000256" key="1">
    <source>
        <dbReference type="ARBA" id="ARBA00001946"/>
    </source>
</evidence>
<dbReference type="SUPFAM" id="SSF51604">
    <property type="entry name" value="Enolase C-terminal domain-like"/>
    <property type="match status" value="1"/>
</dbReference>
<dbReference type="InterPro" id="IPR029017">
    <property type="entry name" value="Enolase-like_N"/>
</dbReference>
<dbReference type="SUPFAM" id="SSF54826">
    <property type="entry name" value="Enolase N-terminal domain-like"/>
    <property type="match status" value="1"/>
</dbReference>
<dbReference type="Pfam" id="PF02746">
    <property type="entry name" value="MR_MLE_N"/>
    <property type="match status" value="1"/>
</dbReference>
<dbReference type="SFLD" id="SFLDS00001">
    <property type="entry name" value="Enolase"/>
    <property type="match status" value="1"/>
</dbReference>
<dbReference type="AlphaFoldDB" id="A0A1I2H885"/>
<dbReference type="Pfam" id="PF13378">
    <property type="entry name" value="MR_MLE_C"/>
    <property type="match status" value="1"/>
</dbReference>
<dbReference type="RefSeq" id="WP_093714721.1">
    <property type="nucleotide sequence ID" value="NZ_FONG01000010.1"/>
</dbReference>
<dbReference type="InterPro" id="IPR036849">
    <property type="entry name" value="Enolase-like_C_sf"/>
</dbReference>
<proteinExistence type="predicted"/>
<organism evidence="6 7">
    <name type="scientific">Actinacidiphila alni</name>
    <dbReference type="NCBI Taxonomy" id="380248"/>
    <lineage>
        <taxon>Bacteria</taxon>
        <taxon>Bacillati</taxon>
        <taxon>Actinomycetota</taxon>
        <taxon>Actinomycetes</taxon>
        <taxon>Kitasatosporales</taxon>
        <taxon>Streptomycetaceae</taxon>
        <taxon>Actinacidiphila</taxon>
    </lineage>
</organism>
<evidence type="ECO:0000256" key="4">
    <source>
        <dbReference type="SAM" id="MobiDB-lite"/>
    </source>
</evidence>
<dbReference type="Proteomes" id="UP000199323">
    <property type="component" value="Unassembled WGS sequence"/>
</dbReference>
<dbReference type="CDD" id="cd03316">
    <property type="entry name" value="MR_like"/>
    <property type="match status" value="1"/>
</dbReference>
<accession>A0A1I2H885</accession>
<evidence type="ECO:0000313" key="6">
    <source>
        <dbReference type="EMBL" id="SFF25583.1"/>
    </source>
</evidence>
<evidence type="ECO:0000313" key="7">
    <source>
        <dbReference type="Proteomes" id="UP000199323"/>
    </source>
</evidence>
<dbReference type="InterPro" id="IPR029065">
    <property type="entry name" value="Enolase_C-like"/>
</dbReference>
<dbReference type="EMBL" id="FONG01000010">
    <property type="protein sequence ID" value="SFF25583.1"/>
    <property type="molecule type" value="Genomic_DNA"/>
</dbReference>
<feature type="region of interest" description="Disordered" evidence="4">
    <location>
        <begin position="1"/>
        <end position="34"/>
    </location>
</feature>
<evidence type="ECO:0000256" key="2">
    <source>
        <dbReference type="ARBA" id="ARBA00022723"/>
    </source>
</evidence>
<dbReference type="GO" id="GO:0000287">
    <property type="term" value="F:magnesium ion binding"/>
    <property type="evidence" value="ECO:0007669"/>
    <property type="project" value="TreeGrafter"/>
</dbReference>
<reference evidence="6 7" key="1">
    <citation type="submission" date="2016-10" db="EMBL/GenBank/DDBJ databases">
        <authorList>
            <person name="de Groot N.N."/>
        </authorList>
    </citation>
    <scope>NUCLEOTIDE SEQUENCE [LARGE SCALE GENOMIC DNA]</scope>
    <source>
        <strain evidence="6 7">CGMCC 4.3510</strain>
    </source>
</reference>
<dbReference type="PANTHER" id="PTHR13794">
    <property type="entry name" value="ENOLASE SUPERFAMILY, MANDELATE RACEMASE"/>
    <property type="match status" value="1"/>
</dbReference>
<dbReference type="GO" id="GO:0016052">
    <property type="term" value="P:carbohydrate catabolic process"/>
    <property type="evidence" value="ECO:0007669"/>
    <property type="project" value="TreeGrafter"/>
</dbReference>
<keyword evidence="3" id="KW-0460">Magnesium</keyword>
<dbReference type="OrthoDB" id="5241672at2"/>
<name>A0A1I2H885_9ACTN</name>
<dbReference type="InterPro" id="IPR046945">
    <property type="entry name" value="RHMD-like"/>
</dbReference>
<feature type="domain" description="Mandelate racemase/muconate lactonizing enzyme C-terminal" evidence="5">
    <location>
        <begin position="182"/>
        <end position="278"/>
    </location>
</feature>
<dbReference type="GO" id="GO:0016836">
    <property type="term" value="F:hydro-lyase activity"/>
    <property type="evidence" value="ECO:0007669"/>
    <property type="project" value="TreeGrafter"/>
</dbReference>
<dbReference type="Gene3D" id="3.20.20.120">
    <property type="entry name" value="Enolase-like C-terminal domain"/>
    <property type="match status" value="1"/>
</dbReference>
<dbReference type="Gene3D" id="3.30.390.10">
    <property type="entry name" value="Enolase-like, N-terminal domain"/>
    <property type="match status" value="1"/>
</dbReference>